<name>A0ABT1NHA8_9FIRM</name>
<dbReference type="SMART" id="SM00448">
    <property type="entry name" value="REC"/>
    <property type="match status" value="1"/>
</dbReference>
<dbReference type="CDD" id="cd00383">
    <property type="entry name" value="trans_reg_C"/>
    <property type="match status" value="1"/>
</dbReference>
<feature type="DNA-binding region" description="OmpR/PhoB-type" evidence="7">
    <location>
        <begin position="126"/>
        <end position="226"/>
    </location>
</feature>
<dbReference type="PROSITE" id="PS50110">
    <property type="entry name" value="RESPONSE_REGULATORY"/>
    <property type="match status" value="1"/>
</dbReference>
<feature type="domain" description="Response regulatory" evidence="8">
    <location>
        <begin position="5"/>
        <end position="118"/>
    </location>
</feature>
<dbReference type="Pfam" id="PF00486">
    <property type="entry name" value="Trans_reg_C"/>
    <property type="match status" value="1"/>
</dbReference>
<evidence type="ECO:0000313" key="11">
    <source>
        <dbReference type="Proteomes" id="UP001651880"/>
    </source>
</evidence>
<dbReference type="CDD" id="cd17574">
    <property type="entry name" value="REC_OmpR"/>
    <property type="match status" value="1"/>
</dbReference>
<dbReference type="Gene3D" id="6.10.250.690">
    <property type="match status" value="1"/>
</dbReference>
<evidence type="ECO:0000256" key="4">
    <source>
        <dbReference type="ARBA" id="ARBA00023163"/>
    </source>
</evidence>
<dbReference type="EMBL" id="JAJEKE010000012">
    <property type="protein sequence ID" value="MCQ1530454.1"/>
    <property type="molecule type" value="Genomic_DNA"/>
</dbReference>
<feature type="domain" description="OmpR/PhoB-type" evidence="9">
    <location>
        <begin position="126"/>
        <end position="226"/>
    </location>
</feature>
<dbReference type="SMART" id="SM00862">
    <property type="entry name" value="Trans_reg_C"/>
    <property type="match status" value="1"/>
</dbReference>
<dbReference type="Gene3D" id="3.40.50.2300">
    <property type="match status" value="1"/>
</dbReference>
<dbReference type="InterPro" id="IPR011006">
    <property type="entry name" value="CheY-like_superfamily"/>
</dbReference>
<evidence type="ECO:0000256" key="6">
    <source>
        <dbReference type="PROSITE-ProRule" id="PRU00169"/>
    </source>
</evidence>
<proteinExistence type="predicted"/>
<feature type="modified residue" description="4-aspartylphosphate" evidence="6">
    <location>
        <position position="54"/>
    </location>
</feature>
<comment type="function">
    <text evidence="5">May play the central regulatory role in sporulation. It may be an element of the effector pathway responsible for the activation of sporulation genes in response to nutritional stress. Spo0A may act in concert with spo0H (a sigma factor) to control the expression of some genes that are critical to the sporulation process.</text>
</comment>
<evidence type="ECO:0000256" key="5">
    <source>
        <dbReference type="ARBA" id="ARBA00024867"/>
    </source>
</evidence>
<dbReference type="InterPro" id="IPR001789">
    <property type="entry name" value="Sig_transdc_resp-reg_receiver"/>
</dbReference>
<evidence type="ECO:0000313" key="10">
    <source>
        <dbReference type="EMBL" id="MCQ1530454.1"/>
    </source>
</evidence>
<keyword evidence="4" id="KW-0804">Transcription</keyword>
<evidence type="ECO:0000259" key="9">
    <source>
        <dbReference type="PROSITE" id="PS51755"/>
    </source>
</evidence>
<dbReference type="PANTHER" id="PTHR48111:SF73">
    <property type="entry name" value="ALKALINE PHOSPHATASE SYNTHESIS TRANSCRIPTIONAL REGULATORY PROTEIN PHOP"/>
    <property type="match status" value="1"/>
</dbReference>
<dbReference type="InterPro" id="IPR039420">
    <property type="entry name" value="WalR-like"/>
</dbReference>
<evidence type="ECO:0000256" key="7">
    <source>
        <dbReference type="PROSITE-ProRule" id="PRU01091"/>
    </source>
</evidence>
<dbReference type="PROSITE" id="PS51755">
    <property type="entry name" value="OMPR_PHOB"/>
    <property type="match status" value="1"/>
</dbReference>
<evidence type="ECO:0000256" key="1">
    <source>
        <dbReference type="ARBA" id="ARBA00018672"/>
    </source>
</evidence>
<organism evidence="10 11">
    <name type="scientific">Lutispora saccharofermentans</name>
    <dbReference type="NCBI Taxonomy" id="3024236"/>
    <lineage>
        <taxon>Bacteria</taxon>
        <taxon>Bacillati</taxon>
        <taxon>Bacillota</taxon>
        <taxon>Clostridia</taxon>
        <taxon>Lutisporales</taxon>
        <taxon>Lutisporaceae</taxon>
        <taxon>Lutispora</taxon>
    </lineage>
</organism>
<evidence type="ECO:0000256" key="3">
    <source>
        <dbReference type="ARBA" id="ARBA00023125"/>
    </source>
</evidence>
<dbReference type="SUPFAM" id="SSF52172">
    <property type="entry name" value="CheY-like"/>
    <property type="match status" value="1"/>
</dbReference>
<keyword evidence="3 7" id="KW-0238">DNA-binding</keyword>
<protein>
    <recommendedName>
        <fullName evidence="1">Stage 0 sporulation protein A homolog</fullName>
    </recommendedName>
</protein>
<dbReference type="InterPro" id="IPR001867">
    <property type="entry name" value="OmpR/PhoB-type_DNA-bd"/>
</dbReference>
<sequence length="228" mass="25928">MMKKKILILEDDENLSRGIAFTFEKDGYDAVSSGSIKEGKRLLEQHKIDLIILDLGLPDGNGMDLCKEIRTYSKIPIIMLTACDLETDEVFGLLAGADDYITKPFSLSILRARVEALLRRTEAENRYIIHSGKYRLDTNLCKLFREDEEIPISATEYRLLYFLMTNAGQVLSKEQILSTLWDNEGNFVDENTLPVNISRLRAKLEEDPKNPQIIKTIHGIGYIWNGGV</sequence>
<evidence type="ECO:0000259" key="8">
    <source>
        <dbReference type="PROSITE" id="PS50110"/>
    </source>
</evidence>
<evidence type="ECO:0000256" key="2">
    <source>
        <dbReference type="ARBA" id="ARBA00023015"/>
    </source>
</evidence>
<keyword evidence="11" id="KW-1185">Reference proteome</keyword>
<dbReference type="InterPro" id="IPR036388">
    <property type="entry name" value="WH-like_DNA-bd_sf"/>
</dbReference>
<keyword evidence="2" id="KW-0805">Transcription regulation</keyword>
<dbReference type="Pfam" id="PF00072">
    <property type="entry name" value="Response_reg"/>
    <property type="match status" value="1"/>
</dbReference>
<dbReference type="Proteomes" id="UP001651880">
    <property type="component" value="Unassembled WGS sequence"/>
</dbReference>
<dbReference type="Gene3D" id="1.10.10.10">
    <property type="entry name" value="Winged helix-like DNA-binding domain superfamily/Winged helix DNA-binding domain"/>
    <property type="match status" value="1"/>
</dbReference>
<accession>A0ABT1NHA8</accession>
<reference evidence="10 11" key="1">
    <citation type="submission" date="2021-10" db="EMBL/GenBank/DDBJ databases">
        <title>Lutispora strain m25 sp. nov., a thermophilic, non-spore-forming bacterium isolated from a lab-scale methanogenic bioreactor digesting anaerobic sludge.</title>
        <authorList>
            <person name="El Houari A."/>
            <person name="Mcdonald J."/>
        </authorList>
    </citation>
    <scope>NUCLEOTIDE SEQUENCE [LARGE SCALE GENOMIC DNA]</scope>
    <source>
        <strain evidence="11">m25</strain>
    </source>
</reference>
<dbReference type="RefSeq" id="WP_255227979.1">
    <property type="nucleotide sequence ID" value="NZ_JAJEKE010000012.1"/>
</dbReference>
<keyword evidence="6" id="KW-0597">Phosphoprotein</keyword>
<dbReference type="PANTHER" id="PTHR48111">
    <property type="entry name" value="REGULATOR OF RPOS"/>
    <property type="match status" value="1"/>
</dbReference>
<gene>
    <name evidence="10" type="ORF">LJD61_12960</name>
</gene>
<comment type="caution">
    <text evidence="10">The sequence shown here is derived from an EMBL/GenBank/DDBJ whole genome shotgun (WGS) entry which is preliminary data.</text>
</comment>